<dbReference type="Proteomes" id="UP000614741">
    <property type="component" value="Unassembled WGS sequence"/>
</dbReference>
<evidence type="ECO:0000256" key="1">
    <source>
        <dbReference type="SAM" id="MobiDB-lite"/>
    </source>
</evidence>
<feature type="domain" description="eCIS core" evidence="2">
    <location>
        <begin position="206"/>
        <end position="276"/>
    </location>
</feature>
<accession>A0ABQ4DP87</accession>
<keyword evidence="4" id="KW-1185">Reference proteome</keyword>
<sequence length="1292" mass="136191">MERGAAPAAGTRATRAAGATAAGATAAGSRHTSGARTTSRAATRPGAAPGAGGGGTAVLSNAAVARAARGPDAARAAGATGPGHRAAVAAARSTLTVSHPHDPAEKEAEAFGARIAHQRPPSAPPAERMTDAGPDRPPAGRGARAALPTPTPTPLGVRGRSSPAAAGGVARDGEGAASVEQVAAGGEVPVSQATQSLIASPGGGVPIPEAVRARIEPHLGADLSGVQVHTGAQAAAAAAELQARAFTVGAHIFLGDGQSVGDLELMGHEATHVVQQVALDTWRAPVARDLEVTDLLPDFIVDGVTSAVQAIPGYALIGMITGKDPLTDEPVRPPDLELVEKVLTWGPFGAAVGPVLQGVEILADIVAYLRERMAAHRLTWDRISADVSAAWDEMGVTEGISGNVAIVERYVDAFLADVRALVDEVKDAVIAQVRQVVAAVARPLLQTPEIAPLWNLAIKVFHHDPLTGESVDAPTVEILGDFLRLIGRGEVVDQMAERDTLQATADWLDTMVGRFTALVGQAGALFTAAWDAISPANLPHLLETLPDLADRAFTLVGDVGRFAWDVIEQVLVLVKRSLLEWLSEHAHTIPGFHLLTVIIEQNPFTEERVPRTGENLVRGFITLLPGGAAMYDQLAESGAIAQAGARIDGAVESLGISWDLVVSTFTGVWDLVTLEKLLSPVETFNEITAKFGEPLGRIFEFISVVVQVVIDLVLRMMNFPPELVGNVVANATAAIDDIVNDPVGFLLNLVAAMKAGFSSFFGKIGTYLLDGLADWLFRGLSKIGVERPAELTLETAITLIVQISGITVEVIWQKLATHLGQETVDRIRGAVAMAGEAFAFVKEVQDGGFSAIWARLTEKLSMLWDTLFGMVKDWIMSEIVDAAIAKVLSMLDPTGIMAVINGAIAFFRAVQSVLDYVRELLEIVDSYVATIGAIAKGDVGPGAAMLEGGLAAAVPVAIGFLANQVGLGDAPEKIAEFVIGLREKLLEALDWLIERAVALGRGALAALTGTGGAEGEPAAPGAAGPTLEASEPTSMDEESHTIYAVLRDGVIVLEMASAERRPVFQRIAPLLDAVADSEDAEVVRLRAALGALRARVGVARADLAEGDAVSDSTIQRAALRELDELATQAGALVSALSRAAGISMETNLTRSEIRRRFYPSAFDASLASAAAAQMREMQDQARVLVAADPVRSQMTDASWYLCPGFEDQVPHLVNRNRDESRTRPTWDHDIPVAQHWNDVGCCTTQDERRTWYNDAANLRVMCASCNSRRGSRDVSYDPSTRPGFVGPQRSRR</sequence>
<dbReference type="RefSeq" id="WP_378089722.1">
    <property type="nucleotide sequence ID" value="NZ_JBHLSY010000008.1"/>
</dbReference>
<dbReference type="InterPro" id="IPR025295">
    <property type="entry name" value="eCIS_core_dom"/>
</dbReference>
<name>A0ABQ4DP87_9CELL</name>
<feature type="region of interest" description="Disordered" evidence="1">
    <location>
        <begin position="1010"/>
        <end position="1035"/>
    </location>
</feature>
<protein>
    <recommendedName>
        <fullName evidence="2">eCIS core domain-containing protein</fullName>
    </recommendedName>
</protein>
<reference evidence="3 4" key="1">
    <citation type="submission" date="2021-01" db="EMBL/GenBank/DDBJ databases">
        <title>Whole genome shotgun sequence of Cellulomonas phragmiteti NBRC 110785.</title>
        <authorList>
            <person name="Komaki H."/>
            <person name="Tamura T."/>
        </authorList>
    </citation>
    <scope>NUCLEOTIDE SEQUENCE [LARGE SCALE GENOMIC DNA]</scope>
    <source>
        <strain evidence="3 4">NBRC 110785</strain>
    </source>
</reference>
<feature type="compositionally biased region" description="Low complexity" evidence="1">
    <location>
        <begin position="1"/>
        <end position="48"/>
    </location>
</feature>
<proteinExistence type="predicted"/>
<feature type="region of interest" description="Disordered" evidence="1">
    <location>
        <begin position="117"/>
        <end position="180"/>
    </location>
</feature>
<feature type="region of interest" description="Disordered" evidence="1">
    <location>
        <begin position="74"/>
        <end position="101"/>
    </location>
</feature>
<comment type="caution">
    <text evidence="3">The sequence shown here is derived from an EMBL/GenBank/DDBJ whole genome shotgun (WGS) entry which is preliminary data.</text>
</comment>
<feature type="compositionally biased region" description="Low complexity" evidence="1">
    <location>
        <begin position="139"/>
        <end position="160"/>
    </location>
</feature>
<feature type="region of interest" description="Disordered" evidence="1">
    <location>
        <begin position="1"/>
        <end position="54"/>
    </location>
</feature>
<feature type="compositionally biased region" description="Low complexity" evidence="1">
    <location>
        <begin position="1015"/>
        <end position="1029"/>
    </location>
</feature>
<organism evidence="3 4">
    <name type="scientific">Cellulomonas phragmiteti</name>
    <dbReference type="NCBI Taxonomy" id="478780"/>
    <lineage>
        <taxon>Bacteria</taxon>
        <taxon>Bacillati</taxon>
        <taxon>Actinomycetota</taxon>
        <taxon>Actinomycetes</taxon>
        <taxon>Micrococcales</taxon>
        <taxon>Cellulomonadaceae</taxon>
        <taxon>Cellulomonas</taxon>
    </lineage>
</organism>
<evidence type="ECO:0000259" key="2">
    <source>
        <dbReference type="Pfam" id="PF13699"/>
    </source>
</evidence>
<dbReference type="Pfam" id="PF13699">
    <property type="entry name" value="eCIS_core"/>
    <property type="match status" value="1"/>
</dbReference>
<feature type="compositionally biased region" description="Low complexity" evidence="1">
    <location>
        <begin position="74"/>
        <end position="87"/>
    </location>
</feature>
<evidence type="ECO:0000313" key="4">
    <source>
        <dbReference type="Proteomes" id="UP000614741"/>
    </source>
</evidence>
<gene>
    <name evidence="3" type="ORF">Cph01nite_29060</name>
</gene>
<evidence type="ECO:0000313" key="3">
    <source>
        <dbReference type="EMBL" id="GIG41144.1"/>
    </source>
</evidence>
<feature type="region of interest" description="Disordered" evidence="1">
    <location>
        <begin position="1268"/>
        <end position="1292"/>
    </location>
</feature>
<dbReference type="EMBL" id="BONP01000020">
    <property type="protein sequence ID" value="GIG41144.1"/>
    <property type="molecule type" value="Genomic_DNA"/>
</dbReference>